<dbReference type="AlphaFoldDB" id="A0A4U1CKE7"/>
<keyword evidence="1" id="KW-0812">Transmembrane</keyword>
<keyword evidence="1" id="KW-0472">Membrane</keyword>
<dbReference type="Pfam" id="PF10861">
    <property type="entry name" value="DUF2784"/>
    <property type="match status" value="1"/>
</dbReference>
<evidence type="ECO:0000313" key="2">
    <source>
        <dbReference type="EMBL" id="TKC05899.1"/>
    </source>
</evidence>
<name>A0A4U1CKE7_9SPHI</name>
<dbReference type="RefSeq" id="WP_136836160.1">
    <property type="nucleotide sequence ID" value="NZ_SWBQ01000003.1"/>
</dbReference>
<feature type="transmembrane region" description="Helical" evidence="1">
    <location>
        <begin position="6"/>
        <end position="25"/>
    </location>
</feature>
<dbReference type="OrthoDB" id="9813998at2"/>
<dbReference type="InterPro" id="IPR021218">
    <property type="entry name" value="DUF2784"/>
</dbReference>
<dbReference type="EMBL" id="SWBQ01000003">
    <property type="protein sequence ID" value="TKC05899.1"/>
    <property type="molecule type" value="Genomic_DNA"/>
</dbReference>
<proteinExistence type="predicted"/>
<gene>
    <name evidence="2" type="ORF">FA047_11180</name>
</gene>
<accession>A0A4U1CKE7</accession>
<feature type="transmembrane region" description="Helical" evidence="1">
    <location>
        <begin position="32"/>
        <end position="53"/>
    </location>
</feature>
<organism evidence="2 3">
    <name type="scientific">Pedobacter frigoris</name>
    <dbReference type="NCBI Taxonomy" id="2571272"/>
    <lineage>
        <taxon>Bacteria</taxon>
        <taxon>Pseudomonadati</taxon>
        <taxon>Bacteroidota</taxon>
        <taxon>Sphingobacteriia</taxon>
        <taxon>Sphingobacteriales</taxon>
        <taxon>Sphingobacteriaceae</taxon>
        <taxon>Pedobacter</taxon>
    </lineage>
</organism>
<evidence type="ECO:0000256" key="1">
    <source>
        <dbReference type="SAM" id="Phobius"/>
    </source>
</evidence>
<keyword evidence="1" id="KW-1133">Transmembrane helix</keyword>
<feature type="transmembrane region" description="Helical" evidence="1">
    <location>
        <begin position="95"/>
        <end position="117"/>
    </location>
</feature>
<protein>
    <submittedName>
        <fullName evidence="2">DUF2784 domain-containing protein</fullName>
    </submittedName>
</protein>
<keyword evidence="3" id="KW-1185">Reference proteome</keyword>
<reference evidence="2 3" key="1">
    <citation type="submission" date="2019-04" db="EMBL/GenBank/DDBJ databases">
        <title>Pedobacter sp. RP-3-15 sp. nov., isolated from Arctic soil.</title>
        <authorList>
            <person name="Dahal R.H."/>
            <person name="Kim D.-U."/>
        </authorList>
    </citation>
    <scope>NUCLEOTIDE SEQUENCE [LARGE SCALE GENOMIC DNA]</scope>
    <source>
        <strain evidence="2 3">RP-3-15</strain>
    </source>
</reference>
<evidence type="ECO:0000313" key="3">
    <source>
        <dbReference type="Proteomes" id="UP000307244"/>
    </source>
</evidence>
<comment type="caution">
    <text evidence="2">The sequence shown here is derived from an EMBL/GenBank/DDBJ whole genome shotgun (WGS) entry which is preliminary data.</text>
</comment>
<sequence length="123" mass="14230">MNHLLDLLFTFLHLIIIGFNLFAWIWRPTRRLHLIVAGITLGCWFILGIWFGIGYCPITDWQWTIKESLGETNLPNSFVKYYADKISGLDISSDVIDAITVISFLSAISLSVYLNFFNRKQKQ</sequence>
<dbReference type="Proteomes" id="UP000307244">
    <property type="component" value="Unassembled WGS sequence"/>
</dbReference>